<evidence type="ECO:0000259" key="3">
    <source>
        <dbReference type="Pfam" id="PF17102"/>
    </source>
</evidence>
<dbReference type="Pfam" id="PF11380">
    <property type="entry name" value="Stealth_CR2"/>
    <property type="match status" value="1"/>
</dbReference>
<dbReference type="OMA" id="KCILYLN"/>
<dbReference type="EMBL" id="LODT01000028">
    <property type="protein sequence ID" value="KYQ92897.1"/>
    <property type="molecule type" value="Genomic_DNA"/>
</dbReference>
<dbReference type="STRING" id="361077.A0A151ZG44"/>
<dbReference type="InParanoid" id="A0A151ZG44"/>
<evidence type="ECO:0000259" key="1">
    <source>
        <dbReference type="Pfam" id="PF11380"/>
    </source>
</evidence>
<dbReference type="AlphaFoldDB" id="A0A151ZG44"/>
<dbReference type="InterPro" id="IPR031356">
    <property type="entry name" value="Stealth_CR4"/>
</dbReference>
<reference evidence="5 6" key="1">
    <citation type="submission" date="2015-12" db="EMBL/GenBank/DDBJ databases">
        <title>Dictyostelia acquired genes for synthesis and detection of signals that induce cell-type specialization by lateral gene transfer from prokaryotes.</title>
        <authorList>
            <person name="Gloeckner G."/>
            <person name="Schaap P."/>
        </authorList>
    </citation>
    <scope>NUCLEOTIDE SEQUENCE [LARGE SCALE GENOMIC DNA]</scope>
    <source>
        <strain evidence="5 6">TK</strain>
    </source>
</reference>
<organism evidence="5 6">
    <name type="scientific">Tieghemostelium lacteum</name>
    <name type="common">Slime mold</name>
    <name type="synonym">Dictyostelium lacteum</name>
    <dbReference type="NCBI Taxonomy" id="361077"/>
    <lineage>
        <taxon>Eukaryota</taxon>
        <taxon>Amoebozoa</taxon>
        <taxon>Evosea</taxon>
        <taxon>Eumycetozoa</taxon>
        <taxon>Dictyostelia</taxon>
        <taxon>Dictyosteliales</taxon>
        <taxon>Raperosteliaceae</taxon>
        <taxon>Tieghemostelium</taxon>
    </lineage>
</organism>
<comment type="caution">
    <text evidence="5">The sequence shown here is derived from an EMBL/GenBank/DDBJ whole genome shotgun (WGS) entry which is preliminary data.</text>
</comment>
<dbReference type="InterPro" id="IPR021520">
    <property type="entry name" value="Stealth_CR2"/>
</dbReference>
<accession>A0A151ZG44</accession>
<feature type="domain" description="Stealth protein CR2 conserved region 2" evidence="1">
    <location>
        <begin position="122"/>
        <end position="227"/>
    </location>
</feature>
<keyword evidence="5" id="KW-0808">Transferase</keyword>
<name>A0A151ZG44_TIELA</name>
<dbReference type="Pfam" id="PF17102">
    <property type="entry name" value="Stealth_CR3"/>
    <property type="match status" value="1"/>
</dbReference>
<dbReference type="InterPro" id="IPR053362">
    <property type="entry name" value="RPS_phosphotransferase_WefF"/>
</dbReference>
<dbReference type="Pfam" id="PF17103">
    <property type="entry name" value="Stealth_CR4"/>
    <property type="match status" value="1"/>
</dbReference>
<dbReference type="PANTHER" id="PTHR47452:SF1">
    <property type="match status" value="1"/>
</dbReference>
<evidence type="ECO:0000259" key="4">
    <source>
        <dbReference type="Pfam" id="PF17103"/>
    </source>
</evidence>
<evidence type="ECO:0000259" key="2">
    <source>
        <dbReference type="Pfam" id="PF17101"/>
    </source>
</evidence>
<dbReference type="OrthoDB" id="263283at2759"/>
<evidence type="ECO:0000313" key="6">
    <source>
        <dbReference type="Proteomes" id="UP000076078"/>
    </source>
</evidence>
<dbReference type="InterPro" id="IPR031358">
    <property type="entry name" value="Stealth_CR1"/>
</dbReference>
<keyword evidence="6" id="KW-1185">Reference proteome</keyword>
<sequence length="390" mass="45851">MKRLPMSKLKKLLFFALIGLFYLAMINVNVQIIKKKEEPAPTSTPTPFIVPMPTDSQHNIIWWSPPVFENTTGMPVICDSTIDVVYTWVNGSDPINIENRIKRGKKFKNAKEVKSSTETSQRYRDLETLKYSLRSIKQFAPFVNNIWIITANQIPTWFNTSYEGNIEFIFHEELFLNNDDLPTFNSNAIEANLHSIPSRVADCFLFLNDDILFGNDVVAEDFFDGDKIAVYPESWTAPSNLTEIWHLTINYTNQNLDRVWNETKDRYYASHGVHPMYRRTLEIMHEELKFEIENTSASPFRDEHNMQTPFMNQQYNMKYFNTFPPGKVNEYFTFEDSEETMDSLFLHLFENRYKSVCLNDRLTENPPQAVLDKITNFFEEYYPDKGDWEL</sequence>
<proteinExistence type="predicted"/>
<feature type="domain" description="Stealth protein CR3 conserved region 3" evidence="3">
    <location>
        <begin position="270"/>
        <end position="317"/>
    </location>
</feature>
<protein>
    <submittedName>
        <fullName evidence="5">Putative glycophosphotransferase</fullName>
    </submittedName>
</protein>
<dbReference type="Pfam" id="PF17101">
    <property type="entry name" value="Stealth_CR1"/>
    <property type="match status" value="1"/>
</dbReference>
<feature type="domain" description="Stealth protein CR4 conserved region 4" evidence="4">
    <location>
        <begin position="350"/>
        <end position="390"/>
    </location>
</feature>
<dbReference type="InterPro" id="IPR031357">
    <property type="entry name" value="Stealth_CR3"/>
</dbReference>
<dbReference type="GO" id="GO:0016772">
    <property type="term" value="F:transferase activity, transferring phosphorus-containing groups"/>
    <property type="evidence" value="ECO:0007669"/>
    <property type="project" value="InterPro"/>
</dbReference>
<dbReference type="PANTHER" id="PTHR47452">
    <property type="entry name" value="PUTATIVE-RELATED"/>
    <property type="match status" value="1"/>
</dbReference>
<gene>
    <name evidence="5" type="ORF">DLAC_05488</name>
</gene>
<evidence type="ECO:0000313" key="5">
    <source>
        <dbReference type="EMBL" id="KYQ92897.1"/>
    </source>
</evidence>
<feature type="domain" description="Stealth protein CR1 conserved region 1" evidence="2">
    <location>
        <begin position="82"/>
        <end position="106"/>
    </location>
</feature>
<dbReference type="Proteomes" id="UP000076078">
    <property type="component" value="Unassembled WGS sequence"/>
</dbReference>